<feature type="compositionally biased region" description="Pro residues" evidence="1">
    <location>
        <begin position="151"/>
        <end position="161"/>
    </location>
</feature>
<evidence type="ECO:0000256" key="1">
    <source>
        <dbReference type="SAM" id="MobiDB-lite"/>
    </source>
</evidence>
<organism evidence="2 3">
    <name type="scientific">Polyangium spumosum</name>
    <dbReference type="NCBI Taxonomy" id="889282"/>
    <lineage>
        <taxon>Bacteria</taxon>
        <taxon>Pseudomonadati</taxon>
        <taxon>Myxococcota</taxon>
        <taxon>Polyangia</taxon>
        <taxon>Polyangiales</taxon>
        <taxon>Polyangiaceae</taxon>
        <taxon>Polyangium</taxon>
    </lineage>
</organism>
<keyword evidence="3" id="KW-1185">Reference proteome</keyword>
<reference evidence="2 3" key="1">
    <citation type="submission" date="2019-10" db="EMBL/GenBank/DDBJ databases">
        <title>A soil myxobacterium in the family Polyangiaceae.</title>
        <authorList>
            <person name="Li Y."/>
            <person name="Wang J."/>
        </authorList>
    </citation>
    <scope>NUCLEOTIDE SEQUENCE [LARGE SCALE GENOMIC DNA]</scope>
    <source>
        <strain evidence="2 3">DSM 14734</strain>
    </source>
</reference>
<proteinExistence type="predicted"/>
<dbReference type="RefSeq" id="WP_153821036.1">
    <property type="nucleotide sequence ID" value="NZ_WJIE01000005.1"/>
</dbReference>
<comment type="caution">
    <text evidence="2">The sequence shown here is derived from an EMBL/GenBank/DDBJ whole genome shotgun (WGS) entry which is preliminary data.</text>
</comment>
<sequence length="202" mass="21215">MRTMILCSACRRHVFSSEPACPFCGLVFSAAAREPSPPSARPEMSRAQRYALGAAMALTFAGTACKTEEAPPVEPESAENATASAAPPAPPEPPKRPSPPEDLARDAPPPPSPFLVGAPPSDPPLPELPERVDAAPVDAGVADAGKTIVRKPPPPPPPPPPLDDDPKGWKPHRQCVRNSNGQMVCPPYGCVFPDEACDILQV</sequence>
<evidence type="ECO:0000313" key="2">
    <source>
        <dbReference type="EMBL" id="MRG94221.1"/>
    </source>
</evidence>
<dbReference type="AlphaFoldDB" id="A0A6N7PZU3"/>
<gene>
    <name evidence="2" type="ORF">GF068_20180</name>
</gene>
<dbReference type="EMBL" id="WJIE01000005">
    <property type="protein sequence ID" value="MRG94221.1"/>
    <property type="molecule type" value="Genomic_DNA"/>
</dbReference>
<dbReference type="Proteomes" id="UP000440224">
    <property type="component" value="Unassembled WGS sequence"/>
</dbReference>
<feature type="region of interest" description="Disordered" evidence="1">
    <location>
        <begin position="66"/>
        <end position="174"/>
    </location>
</feature>
<feature type="compositionally biased region" description="Basic and acidic residues" evidence="1">
    <location>
        <begin position="93"/>
        <end position="105"/>
    </location>
</feature>
<name>A0A6N7PZU3_9BACT</name>
<feature type="compositionally biased region" description="Low complexity" evidence="1">
    <location>
        <begin position="134"/>
        <end position="145"/>
    </location>
</feature>
<evidence type="ECO:0000313" key="3">
    <source>
        <dbReference type="Proteomes" id="UP000440224"/>
    </source>
</evidence>
<protein>
    <submittedName>
        <fullName evidence="2">Uncharacterized protein</fullName>
    </submittedName>
</protein>
<accession>A0A6N7PZU3</accession>